<evidence type="ECO:0000313" key="5">
    <source>
        <dbReference type="Proteomes" id="UP001187531"/>
    </source>
</evidence>
<dbReference type="Proteomes" id="UP001187531">
    <property type="component" value="Unassembled WGS sequence"/>
</dbReference>
<dbReference type="HAMAP" id="MF_00376">
    <property type="entry name" value="Dephospho_CoA_kinase"/>
    <property type="match status" value="1"/>
</dbReference>
<organism evidence="4 5">
    <name type="scientific">Artemia franciscana</name>
    <name type="common">Brine shrimp</name>
    <name type="synonym">Artemia sanfranciscana</name>
    <dbReference type="NCBI Taxonomy" id="6661"/>
    <lineage>
        <taxon>Eukaryota</taxon>
        <taxon>Metazoa</taxon>
        <taxon>Ecdysozoa</taxon>
        <taxon>Arthropoda</taxon>
        <taxon>Crustacea</taxon>
        <taxon>Branchiopoda</taxon>
        <taxon>Anostraca</taxon>
        <taxon>Artemiidae</taxon>
        <taxon>Artemia</taxon>
    </lineage>
</organism>
<dbReference type="Pfam" id="PF01121">
    <property type="entry name" value="CoaE"/>
    <property type="match status" value="1"/>
</dbReference>
<evidence type="ECO:0000256" key="2">
    <source>
        <dbReference type="ARBA" id="ARBA00022840"/>
    </source>
</evidence>
<dbReference type="SUPFAM" id="SSF52374">
    <property type="entry name" value="Nucleotidylyl transferase"/>
    <property type="match status" value="1"/>
</dbReference>
<dbReference type="NCBIfam" id="NF001985">
    <property type="entry name" value="PRK00777.1"/>
    <property type="match status" value="1"/>
</dbReference>
<dbReference type="InterPro" id="IPR014729">
    <property type="entry name" value="Rossmann-like_a/b/a_fold"/>
</dbReference>
<dbReference type="CDD" id="cd02164">
    <property type="entry name" value="PPAT_CoAS"/>
    <property type="match status" value="1"/>
</dbReference>
<accession>A0AA88HUC3</accession>
<protein>
    <recommendedName>
        <fullName evidence="3">Cytidyltransferase-like domain-containing protein</fullName>
    </recommendedName>
</protein>
<keyword evidence="2" id="KW-0067">ATP-binding</keyword>
<name>A0AA88HUC3_ARTSF</name>
<dbReference type="AlphaFoldDB" id="A0AA88HUC3"/>
<keyword evidence="5" id="KW-1185">Reference proteome</keyword>
<reference evidence="4" key="1">
    <citation type="submission" date="2023-07" db="EMBL/GenBank/DDBJ databases">
        <title>Chromosome-level genome assembly of Artemia franciscana.</title>
        <authorList>
            <person name="Jo E."/>
        </authorList>
    </citation>
    <scope>NUCLEOTIDE SEQUENCE</scope>
    <source>
        <tissue evidence="4">Whole body</tissue>
    </source>
</reference>
<dbReference type="Pfam" id="PF01467">
    <property type="entry name" value="CTP_transf_like"/>
    <property type="match status" value="1"/>
</dbReference>
<dbReference type="GO" id="GO:0015937">
    <property type="term" value="P:coenzyme A biosynthetic process"/>
    <property type="evidence" value="ECO:0007669"/>
    <property type="project" value="InterPro"/>
</dbReference>
<dbReference type="EMBL" id="JAVRJZ010000013">
    <property type="protein sequence ID" value="KAK2714276.1"/>
    <property type="molecule type" value="Genomic_DNA"/>
</dbReference>
<dbReference type="PANTHER" id="PTHR10695:SF46">
    <property type="entry name" value="BIFUNCTIONAL COENZYME A SYNTHASE-RELATED"/>
    <property type="match status" value="1"/>
</dbReference>
<dbReference type="FunFam" id="3.40.50.620:FF:000089">
    <property type="entry name" value="Bifunctional coenzyme A synthase"/>
    <property type="match status" value="1"/>
</dbReference>
<gene>
    <name evidence="4" type="ORF">QYM36_008738</name>
</gene>
<sequence length="433" mass="48636">MRTFLSGDYNIDDLSIPLENSFDQHCKFRIDLTNSDILMSVLTKKCCEFSIFTKFEKLQYDGDVKGLVSNPDEFQYSNKVNHGVLGGTFDSIHVGHKLLLSEAALRCSNSLTVGITDGSMIEGKTLFELIRPVNERIEYVKKFLKLIAPSLCTKIVPIYDPFGPSISDPNLELIVVSDETLKGGQRVNEKRLEKGLSPLKLHRISLIEDTNKELGDEDKMSSSSLRKKKLGTRIKPFQMNDNVPIYQHVIDLAGGIASGRSSIAKRLENLGAGIVECDTLAFGDEIKNANGTINRKALGSIVFSNRDALNKLNSIVWPQVTELAKAKIKKFRTEGKDIVVLDAAVLLEANWNEFCHEVWVTIIPPEEAVKRLMDRNGLQTYAAWKRVEVQFSNIERVKVADIVFSTLWEPEFTQKQVIKAWDEVEKVLKSSSL</sequence>
<feature type="domain" description="Cytidyltransferase-like" evidence="3">
    <location>
        <begin position="84"/>
        <end position="227"/>
    </location>
</feature>
<dbReference type="GO" id="GO:0004140">
    <property type="term" value="F:dephospho-CoA kinase activity"/>
    <property type="evidence" value="ECO:0007669"/>
    <property type="project" value="InterPro"/>
</dbReference>
<dbReference type="InterPro" id="IPR001977">
    <property type="entry name" value="Depp_CoAkinase"/>
</dbReference>
<dbReference type="InterPro" id="IPR027417">
    <property type="entry name" value="P-loop_NTPase"/>
</dbReference>
<dbReference type="NCBIfam" id="TIGR00152">
    <property type="entry name" value="dephospho-CoA kinase"/>
    <property type="match status" value="1"/>
</dbReference>
<dbReference type="CDD" id="cd02022">
    <property type="entry name" value="DPCK"/>
    <property type="match status" value="1"/>
</dbReference>
<evidence type="ECO:0000259" key="3">
    <source>
        <dbReference type="Pfam" id="PF01467"/>
    </source>
</evidence>
<dbReference type="SUPFAM" id="SSF52540">
    <property type="entry name" value="P-loop containing nucleoside triphosphate hydrolases"/>
    <property type="match status" value="1"/>
</dbReference>
<dbReference type="PANTHER" id="PTHR10695">
    <property type="entry name" value="DEPHOSPHO-COA KINASE-RELATED"/>
    <property type="match status" value="1"/>
</dbReference>
<dbReference type="Gene3D" id="3.40.50.620">
    <property type="entry name" value="HUPs"/>
    <property type="match status" value="1"/>
</dbReference>
<dbReference type="GO" id="GO:0005524">
    <property type="term" value="F:ATP binding"/>
    <property type="evidence" value="ECO:0007669"/>
    <property type="project" value="UniProtKB-KW"/>
</dbReference>
<dbReference type="Gene3D" id="3.40.50.300">
    <property type="entry name" value="P-loop containing nucleotide triphosphate hydrolases"/>
    <property type="match status" value="1"/>
</dbReference>
<comment type="caution">
    <text evidence="4">The sequence shown here is derived from an EMBL/GenBank/DDBJ whole genome shotgun (WGS) entry which is preliminary data.</text>
</comment>
<evidence type="ECO:0000313" key="4">
    <source>
        <dbReference type="EMBL" id="KAK2714276.1"/>
    </source>
</evidence>
<proteinExistence type="inferred from homology"/>
<dbReference type="InterPro" id="IPR004821">
    <property type="entry name" value="Cyt_trans-like"/>
</dbReference>
<keyword evidence="1" id="KW-0547">Nucleotide-binding</keyword>
<evidence type="ECO:0000256" key="1">
    <source>
        <dbReference type="ARBA" id="ARBA00022741"/>
    </source>
</evidence>
<dbReference type="PROSITE" id="PS51219">
    <property type="entry name" value="DPCK"/>
    <property type="match status" value="1"/>
</dbReference>